<feature type="domain" description="ShKT" evidence="14">
    <location>
        <begin position="501"/>
        <end position="536"/>
    </location>
</feature>
<reference evidence="17" key="1">
    <citation type="submission" date="2017-02" db="UniProtKB">
        <authorList>
            <consortium name="WormBaseParasite"/>
        </authorList>
    </citation>
    <scope>IDENTIFICATION</scope>
</reference>
<dbReference type="WBParaSite" id="SMUV_0000858101-mRNA-1">
    <property type="protein sequence ID" value="SMUV_0000858101-mRNA-1"/>
    <property type="gene ID" value="SMUV_0000858101"/>
</dbReference>
<dbReference type="AlphaFoldDB" id="A0A0N5AUP2"/>
<feature type="domain" description="Peptidase M12A" evidence="15">
    <location>
        <begin position="53"/>
        <end position="246"/>
    </location>
</feature>
<feature type="binding site" evidence="12">
    <location>
        <position position="154"/>
    </location>
    <ligand>
        <name>Zn(2+)</name>
        <dbReference type="ChEBI" id="CHEBI:29105"/>
        <note>catalytic</note>
    </ligand>
</feature>
<dbReference type="InterPro" id="IPR006026">
    <property type="entry name" value="Peptidase_Metallo"/>
</dbReference>
<dbReference type="InterPro" id="IPR024079">
    <property type="entry name" value="MetalloPept_cat_dom_sf"/>
</dbReference>
<dbReference type="SMART" id="SM00235">
    <property type="entry name" value="ZnMc"/>
    <property type="match status" value="1"/>
</dbReference>
<feature type="active site" evidence="12">
    <location>
        <position position="145"/>
    </location>
</feature>
<dbReference type="GO" id="GO:0004222">
    <property type="term" value="F:metalloendopeptidase activity"/>
    <property type="evidence" value="ECO:0007669"/>
    <property type="project" value="UniProtKB-UniRule"/>
</dbReference>
<evidence type="ECO:0000256" key="11">
    <source>
        <dbReference type="PROSITE-ProRule" id="PRU01005"/>
    </source>
</evidence>
<evidence type="ECO:0000256" key="9">
    <source>
        <dbReference type="ARBA" id="ARBA00023157"/>
    </source>
</evidence>
<evidence type="ECO:0000256" key="2">
    <source>
        <dbReference type="ARBA" id="ARBA00022670"/>
    </source>
</evidence>
<dbReference type="Gene3D" id="3.40.390.10">
    <property type="entry name" value="Collagenase (Catalytic Domain)"/>
    <property type="match status" value="1"/>
</dbReference>
<feature type="disulfide bond" evidence="11">
    <location>
        <begin position="380"/>
        <end position="414"/>
    </location>
</feature>
<comment type="caution">
    <text evidence="11">Lacks conserved residue(s) required for the propagation of feature annotation.</text>
</comment>
<evidence type="ECO:0000313" key="17">
    <source>
        <dbReference type="WBParaSite" id="SMUV_0000858101-mRNA-1"/>
    </source>
</evidence>
<keyword evidence="16" id="KW-1185">Reference proteome</keyword>
<dbReference type="PANTHER" id="PTHR10127">
    <property type="entry name" value="DISCOIDIN, CUB, EGF, LAMININ , AND ZINC METALLOPROTEASE DOMAIN CONTAINING"/>
    <property type="match status" value="1"/>
</dbReference>
<evidence type="ECO:0000256" key="5">
    <source>
        <dbReference type="ARBA" id="ARBA00022801"/>
    </source>
</evidence>
<dbReference type="SMART" id="SM00254">
    <property type="entry name" value="ShKT"/>
    <property type="match status" value="3"/>
</dbReference>
<dbReference type="Proteomes" id="UP000046393">
    <property type="component" value="Unplaced"/>
</dbReference>
<comment type="function">
    <text evidence="1">Metalloprotease.</text>
</comment>
<keyword evidence="5 12" id="KW-0378">Hydrolase</keyword>
<dbReference type="Gene3D" id="1.10.10.1940">
    <property type="match status" value="2"/>
</dbReference>
<evidence type="ECO:0000256" key="7">
    <source>
        <dbReference type="ARBA" id="ARBA00023049"/>
    </source>
</evidence>
<feature type="binding site" evidence="12">
    <location>
        <position position="148"/>
    </location>
    <ligand>
        <name>Zn(2+)</name>
        <dbReference type="ChEBI" id="CHEBI:29105"/>
        <note>catalytic</note>
    </ligand>
</feature>
<keyword evidence="6 12" id="KW-0862">Zinc</keyword>
<feature type="domain" description="ShKT" evidence="14">
    <location>
        <begin position="331"/>
        <end position="373"/>
    </location>
</feature>
<feature type="binding site" evidence="12">
    <location>
        <position position="144"/>
    </location>
    <ligand>
        <name>Zn(2+)</name>
        <dbReference type="ChEBI" id="CHEBI:29105"/>
        <note>catalytic</note>
    </ligand>
</feature>
<keyword evidence="10" id="KW-0325">Glycoprotein</keyword>
<keyword evidence="8" id="KW-0865">Zymogen</keyword>
<keyword evidence="7 12" id="KW-0482">Metalloprotease</keyword>
<dbReference type="Pfam" id="PF01549">
    <property type="entry name" value="ShK"/>
    <property type="match status" value="3"/>
</dbReference>
<dbReference type="EC" id="3.4.24.-" evidence="13"/>
<keyword evidence="3 12" id="KW-0479">Metal-binding</keyword>
<name>A0A0N5AUP2_9BILA</name>
<dbReference type="InterPro" id="IPR003582">
    <property type="entry name" value="ShKT_dom"/>
</dbReference>
<keyword evidence="9 11" id="KW-1015">Disulfide bond</keyword>
<evidence type="ECO:0000256" key="1">
    <source>
        <dbReference type="ARBA" id="ARBA00002657"/>
    </source>
</evidence>
<evidence type="ECO:0000256" key="3">
    <source>
        <dbReference type="ARBA" id="ARBA00022723"/>
    </source>
</evidence>
<dbReference type="SUPFAM" id="SSF55486">
    <property type="entry name" value="Metalloproteases ('zincins'), catalytic domain"/>
    <property type="match status" value="1"/>
</dbReference>
<dbReference type="InterPro" id="IPR034035">
    <property type="entry name" value="Astacin-like_dom"/>
</dbReference>
<organism evidence="16 17">
    <name type="scientific">Syphacia muris</name>
    <dbReference type="NCBI Taxonomy" id="451379"/>
    <lineage>
        <taxon>Eukaryota</taxon>
        <taxon>Metazoa</taxon>
        <taxon>Ecdysozoa</taxon>
        <taxon>Nematoda</taxon>
        <taxon>Chromadorea</taxon>
        <taxon>Rhabditida</taxon>
        <taxon>Spirurina</taxon>
        <taxon>Oxyuridomorpha</taxon>
        <taxon>Oxyuroidea</taxon>
        <taxon>Oxyuridae</taxon>
        <taxon>Syphacia</taxon>
    </lineage>
</organism>
<protein>
    <recommendedName>
        <fullName evidence="13">Metalloendopeptidase</fullName>
        <ecNumber evidence="13">3.4.24.-</ecNumber>
    </recommendedName>
</protein>
<dbReference type="InterPro" id="IPR001506">
    <property type="entry name" value="Peptidase_M12A"/>
</dbReference>
<dbReference type="Pfam" id="PF01400">
    <property type="entry name" value="Astacin"/>
    <property type="match status" value="1"/>
</dbReference>
<evidence type="ECO:0000259" key="14">
    <source>
        <dbReference type="PROSITE" id="PS51670"/>
    </source>
</evidence>
<evidence type="ECO:0000256" key="13">
    <source>
        <dbReference type="RuleBase" id="RU361183"/>
    </source>
</evidence>
<dbReference type="GO" id="GO:0006508">
    <property type="term" value="P:proteolysis"/>
    <property type="evidence" value="ECO:0007669"/>
    <property type="project" value="UniProtKB-KW"/>
</dbReference>
<accession>A0A0N5AUP2</accession>
<comment type="cofactor">
    <cofactor evidence="12 13">
        <name>Zn(2+)</name>
        <dbReference type="ChEBI" id="CHEBI:29105"/>
    </cofactor>
    <text evidence="12 13">Binds 1 zinc ion per subunit.</text>
</comment>
<evidence type="ECO:0000259" key="15">
    <source>
        <dbReference type="PROSITE" id="PS51864"/>
    </source>
</evidence>
<evidence type="ECO:0000256" key="8">
    <source>
        <dbReference type="ARBA" id="ARBA00023145"/>
    </source>
</evidence>
<evidence type="ECO:0000256" key="10">
    <source>
        <dbReference type="ARBA" id="ARBA00023180"/>
    </source>
</evidence>
<dbReference type="PANTHER" id="PTHR10127:SF897">
    <property type="entry name" value="ZINC METALLOPROTEINASE NAS-15"/>
    <property type="match status" value="1"/>
</dbReference>
<evidence type="ECO:0000256" key="6">
    <source>
        <dbReference type="ARBA" id="ARBA00022833"/>
    </source>
</evidence>
<evidence type="ECO:0000256" key="12">
    <source>
        <dbReference type="PROSITE-ProRule" id="PRU01211"/>
    </source>
</evidence>
<dbReference type="PRINTS" id="PR00480">
    <property type="entry name" value="ASTACIN"/>
</dbReference>
<dbReference type="STRING" id="451379.A0A0N5AUP2"/>
<keyword evidence="4" id="KW-0732">Signal</keyword>
<dbReference type="PROSITE" id="PS51864">
    <property type="entry name" value="ASTACIN"/>
    <property type="match status" value="1"/>
</dbReference>
<proteinExistence type="predicted"/>
<dbReference type="PROSITE" id="PS51670">
    <property type="entry name" value="SHKT"/>
    <property type="match status" value="3"/>
</dbReference>
<sequence>MSMQLVDEQNDDADSSAMYNSDRFEGDIAMDLNATTVKLFLNGAISSTDLMFNAVKNRHQLWPNGRIPYTLSSQYSVYSRSVIAGAMQEYTKLTCIQWVPKTNTDVNYVYIMPDRGCYSMVGKTGGRQTLSLGSGCIQKGIIIHELMHAVGFFHEQSRTDRDDYITIMWNNIQPGMQGQFEKYGHGTIQTLGVDYDYDSIMHYGSRAFSRNGQPTIVPKQASAKIGQRSGFSKLDALKINRLYECSAGNFIWFQCLKYLILCVEVCTSTTPLVPSTKLPFVTTPYPPQPTLIPYTPIIITLPPITTRPTTTTTTAPTTAVIPVVKVISEVCKDTRRDCPQLAQQVIMLSVSLGWCKRNPIWMKQYCPVSCNFCEKKPEVCEDLRVDCTKLVQSRYCHTSQNFMKTYCAKSCGFCFVPPATEIPDTFVSTKAPTTTPPTIPSRITTARPKATSTDITTTTLKTTPKLPPVITIWPILKPWVTPEISTAQPIIGGPTTSTSSCKDLKHFCTHWKNAGFCEGIFSTYMKRNCPKSCNFC</sequence>
<dbReference type="CDD" id="cd04280">
    <property type="entry name" value="ZnMc_astacin_like"/>
    <property type="match status" value="1"/>
</dbReference>
<dbReference type="GO" id="GO:0008270">
    <property type="term" value="F:zinc ion binding"/>
    <property type="evidence" value="ECO:0007669"/>
    <property type="project" value="UniProtKB-UniRule"/>
</dbReference>
<evidence type="ECO:0000256" key="4">
    <source>
        <dbReference type="ARBA" id="ARBA00022729"/>
    </source>
</evidence>
<dbReference type="FunFam" id="3.40.390.10:FF:000015">
    <property type="entry name" value="Meprin A subunit"/>
    <property type="match status" value="1"/>
</dbReference>
<evidence type="ECO:0000313" key="16">
    <source>
        <dbReference type="Proteomes" id="UP000046393"/>
    </source>
</evidence>
<keyword evidence="2 12" id="KW-0645">Protease</keyword>
<feature type="domain" description="ShKT" evidence="14">
    <location>
        <begin position="380"/>
        <end position="414"/>
    </location>
</feature>